<dbReference type="SMART" id="SM00093">
    <property type="entry name" value="SERPIN"/>
    <property type="match status" value="1"/>
</dbReference>
<proteinExistence type="inferred from homology"/>
<dbReference type="PANTHER" id="PTHR11461:SF211">
    <property type="entry name" value="GH10112P-RELATED"/>
    <property type="match status" value="1"/>
</dbReference>
<reference evidence="5" key="1">
    <citation type="submission" date="2022-11" db="UniProtKB">
        <authorList>
            <consortium name="WormBaseParasite"/>
        </authorList>
    </citation>
    <scope>IDENTIFICATION</scope>
</reference>
<dbReference type="Gene3D" id="2.30.39.10">
    <property type="entry name" value="Alpha-1-antitrypsin, domain 1"/>
    <property type="match status" value="1"/>
</dbReference>
<dbReference type="PANTHER" id="PTHR11461">
    <property type="entry name" value="SERINE PROTEASE INHIBITOR, SERPIN"/>
    <property type="match status" value="1"/>
</dbReference>
<evidence type="ECO:0000256" key="1">
    <source>
        <dbReference type="ARBA" id="ARBA00009500"/>
    </source>
</evidence>
<evidence type="ECO:0000259" key="3">
    <source>
        <dbReference type="SMART" id="SM00093"/>
    </source>
</evidence>
<dbReference type="InterPro" id="IPR042178">
    <property type="entry name" value="Serpin_sf_1"/>
</dbReference>
<dbReference type="Proteomes" id="UP000887578">
    <property type="component" value="Unplaced"/>
</dbReference>
<evidence type="ECO:0000313" key="5">
    <source>
        <dbReference type="WBParaSite" id="PDA_v2.g18797.t1"/>
    </source>
</evidence>
<name>A0A914PK73_9BILA</name>
<keyword evidence="4" id="KW-1185">Reference proteome</keyword>
<dbReference type="CDD" id="cd00172">
    <property type="entry name" value="serpin"/>
    <property type="match status" value="1"/>
</dbReference>
<dbReference type="InterPro" id="IPR042185">
    <property type="entry name" value="Serpin_sf_2"/>
</dbReference>
<dbReference type="GO" id="GO:0005615">
    <property type="term" value="C:extracellular space"/>
    <property type="evidence" value="ECO:0007669"/>
    <property type="project" value="InterPro"/>
</dbReference>
<dbReference type="WBParaSite" id="PDA_v2.g18797.t1">
    <property type="protein sequence ID" value="PDA_v2.g18797.t1"/>
    <property type="gene ID" value="PDA_v2.g18797"/>
</dbReference>
<evidence type="ECO:0000313" key="4">
    <source>
        <dbReference type="Proteomes" id="UP000887578"/>
    </source>
</evidence>
<dbReference type="InterPro" id="IPR036186">
    <property type="entry name" value="Serpin_sf"/>
</dbReference>
<dbReference type="InterPro" id="IPR000215">
    <property type="entry name" value="Serpin_fam"/>
</dbReference>
<dbReference type="InterPro" id="IPR023796">
    <property type="entry name" value="Serpin_dom"/>
</dbReference>
<dbReference type="Pfam" id="PF00079">
    <property type="entry name" value="Serpin"/>
    <property type="match status" value="1"/>
</dbReference>
<comment type="similarity">
    <text evidence="1 2">Belongs to the serpin family.</text>
</comment>
<dbReference type="AlphaFoldDB" id="A0A914PK73"/>
<dbReference type="PROSITE" id="PS00284">
    <property type="entry name" value="SERPIN"/>
    <property type="match status" value="1"/>
</dbReference>
<feature type="domain" description="Serpin" evidence="3">
    <location>
        <begin position="17"/>
        <end position="367"/>
    </location>
</feature>
<organism evidence="4 5">
    <name type="scientific">Panagrolaimus davidi</name>
    <dbReference type="NCBI Taxonomy" id="227884"/>
    <lineage>
        <taxon>Eukaryota</taxon>
        <taxon>Metazoa</taxon>
        <taxon>Ecdysozoa</taxon>
        <taxon>Nematoda</taxon>
        <taxon>Chromadorea</taxon>
        <taxon>Rhabditida</taxon>
        <taxon>Tylenchina</taxon>
        <taxon>Panagrolaimomorpha</taxon>
        <taxon>Panagrolaimoidea</taxon>
        <taxon>Panagrolaimidae</taxon>
        <taxon>Panagrolaimus</taxon>
    </lineage>
</organism>
<accession>A0A914PK73</accession>
<dbReference type="InterPro" id="IPR023795">
    <property type="entry name" value="Serpin_CS"/>
</dbReference>
<dbReference type="SUPFAM" id="SSF56574">
    <property type="entry name" value="Serpins"/>
    <property type="match status" value="1"/>
</dbReference>
<evidence type="ECO:0000256" key="2">
    <source>
        <dbReference type="RuleBase" id="RU000411"/>
    </source>
</evidence>
<protein>
    <submittedName>
        <fullName evidence="5">Serpin domain-containing protein</fullName>
    </submittedName>
</protein>
<dbReference type="GO" id="GO:0004867">
    <property type="term" value="F:serine-type endopeptidase inhibitor activity"/>
    <property type="evidence" value="ECO:0007669"/>
    <property type="project" value="InterPro"/>
</dbReference>
<sequence>MSAPIPAMIEAQTDFALSLFRENGFNSSTILSPLSISIALAMVYLGAKENTAKQIKDTIAKDVADEEIHAHFSSVLSRINSNNLNVTLESVNRVYLQNNFKLLDSYVQGIKQNYGGELEEIDFSKSVDAAEKINGFVSKSTHDKIQNLISPTSFNDLTRLVLINAIYFKGEWDEPFEVEITRDADFYVSPGNTKKVKMMSLESKFPYFETNDYQMLGLPYKNQKVFMYVILPRERFGLENLVKTMNSSTLFHLLSKRSASTKVDVKFPKFKIEASFELTNALKKLGIIEAFEDNANFLGISEQGNLKVSQVIHKAFIEVSEEGTTAAAATHVGFQHKMYQIPKKFSANHPFLFIIADDAHNIYFIGRHLE</sequence>
<dbReference type="Gene3D" id="3.30.497.10">
    <property type="entry name" value="Antithrombin, subunit I, domain 2"/>
    <property type="match status" value="1"/>
</dbReference>